<dbReference type="Pfam" id="PF01231">
    <property type="entry name" value="IDO"/>
    <property type="match status" value="1"/>
</dbReference>
<proteinExistence type="inferred from homology"/>
<keyword evidence="2 4" id="KW-0479">Metal-binding</keyword>
<dbReference type="GO" id="GO:0005737">
    <property type="term" value="C:cytoplasm"/>
    <property type="evidence" value="ECO:0007669"/>
    <property type="project" value="TreeGrafter"/>
</dbReference>
<organism evidence="5 6">
    <name type="scientific">Cerrena zonata</name>
    <dbReference type="NCBI Taxonomy" id="2478898"/>
    <lineage>
        <taxon>Eukaryota</taxon>
        <taxon>Fungi</taxon>
        <taxon>Dikarya</taxon>
        <taxon>Basidiomycota</taxon>
        <taxon>Agaricomycotina</taxon>
        <taxon>Agaricomycetes</taxon>
        <taxon>Polyporales</taxon>
        <taxon>Cerrenaceae</taxon>
        <taxon>Cerrena</taxon>
    </lineage>
</organism>
<dbReference type="InterPro" id="IPR000898">
    <property type="entry name" value="Indolamine_dOase"/>
</dbReference>
<name>A0AAW0GWT1_9APHY</name>
<evidence type="ECO:0000256" key="4">
    <source>
        <dbReference type="PIRSR" id="PIRSR600898-1"/>
    </source>
</evidence>
<dbReference type="EMBL" id="JASBNA010000003">
    <property type="protein sequence ID" value="KAK7694059.1"/>
    <property type="molecule type" value="Genomic_DNA"/>
</dbReference>
<dbReference type="SUPFAM" id="SSF140959">
    <property type="entry name" value="Indolic compounds 2,3-dioxygenase-like"/>
    <property type="match status" value="1"/>
</dbReference>
<evidence type="ECO:0000256" key="1">
    <source>
        <dbReference type="ARBA" id="ARBA00007119"/>
    </source>
</evidence>
<feature type="binding site" description="proximal binding residue" evidence="4">
    <location>
        <position position="404"/>
    </location>
    <ligand>
        <name>heme b</name>
        <dbReference type="ChEBI" id="CHEBI:60344"/>
    </ligand>
    <ligandPart>
        <name>Fe</name>
        <dbReference type="ChEBI" id="CHEBI:18248"/>
    </ligandPart>
</feature>
<dbReference type="GO" id="GO:0020037">
    <property type="term" value="F:heme binding"/>
    <property type="evidence" value="ECO:0007669"/>
    <property type="project" value="InterPro"/>
</dbReference>
<protein>
    <recommendedName>
        <fullName evidence="7">Indoleamine 2,3-dioxygenase</fullName>
    </recommendedName>
</protein>
<evidence type="ECO:0000256" key="2">
    <source>
        <dbReference type="ARBA" id="ARBA00022723"/>
    </source>
</evidence>
<dbReference type="AlphaFoldDB" id="A0AAW0GWT1"/>
<comment type="caution">
    <text evidence="5">The sequence shown here is derived from an EMBL/GenBank/DDBJ whole genome shotgun (WGS) entry which is preliminary data.</text>
</comment>
<dbReference type="GO" id="GO:0019441">
    <property type="term" value="P:L-tryptophan catabolic process to kynurenine"/>
    <property type="evidence" value="ECO:0007669"/>
    <property type="project" value="InterPro"/>
</dbReference>
<reference evidence="5 6" key="1">
    <citation type="submission" date="2022-09" db="EMBL/GenBank/DDBJ databases">
        <authorList>
            <person name="Palmer J.M."/>
        </authorList>
    </citation>
    <scope>NUCLEOTIDE SEQUENCE [LARGE SCALE GENOMIC DNA]</scope>
    <source>
        <strain evidence="5 6">DSM 7382</strain>
    </source>
</reference>
<comment type="similarity">
    <text evidence="1">Belongs to the indoleamine 2,3-dioxygenase family.</text>
</comment>
<keyword evidence="3 4" id="KW-0408">Iron</keyword>
<gene>
    <name evidence="5" type="ORF">QCA50_003635</name>
</gene>
<dbReference type="PANTHER" id="PTHR28657">
    <property type="entry name" value="INDOLEAMINE 2,3-DIOXYGENASE"/>
    <property type="match status" value="1"/>
</dbReference>
<evidence type="ECO:0000313" key="5">
    <source>
        <dbReference type="EMBL" id="KAK7694059.1"/>
    </source>
</evidence>
<sequence length="464" mass="51765">MNVIPSPIHLLDRARSTFDMPTIGRAIYGGTPRGGTRPQDFDVNPQTAFFPPKPLPHLPAEFSIWEEALANAPDAVRLSENQSPAALAKRADSERWRAGVRSWPLLKVDSLRADLRQLQRAHMVLAFILHYYAHSYPTSSEDELIIIPRSLAIPLAEVSKDLGFAPVLTFTDTVLWNWKFINPDEPLTVDNMEYTNLLSGIDTEANFYKASAAVELKGAEMLQVIEAFGNLADPMDQNSQAKILRDLVRLKTTVEELTETFRSIRSKVDPHSFYWLVRPWWVGAKTLSNGQPNWVFEGVPNYTSFDLDGPSAGQSAVMHALDIFLDVDHKLVHHRTPAPSEANKKADRGFMERMRRYMTAAHRDYLTRIGSVPRTVRQVAEATPSLREPYNAVVSSLKQLRDVHMQIATLYIITQRRTAPPASAGIVVVEQAAEGSPIGTGGNEVASLLKAGRDATRRTLLPDL</sequence>
<dbReference type="Gene3D" id="1.20.58.480">
    <property type="match status" value="1"/>
</dbReference>
<dbReference type="InterPro" id="IPR037217">
    <property type="entry name" value="Trp/Indoleamine_2_3_dOase-like"/>
</dbReference>
<evidence type="ECO:0008006" key="7">
    <source>
        <dbReference type="Google" id="ProtNLM"/>
    </source>
</evidence>
<keyword evidence="4" id="KW-0349">Heme</keyword>
<dbReference type="GO" id="GO:0034354">
    <property type="term" value="P:'de novo' NAD+ biosynthetic process from L-tryptophan"/>
    <property type="evidence" value="ECO:0007669"/>
    <property type="project" value="TreeGrafter"/>
</dbReference>
<dbReference type="GO" id="GO:0046872">
    <property type="term" value="F:metal ion binding"/>
    <property type="evidence" value="ECO:0007669"/>
    <property type="project" value="UniProtKB-KW"/>
</dbReference>
<dbReference type="GO" id="GO:0033754">
    <property type="term" value="F:indoleamine 2,3-dioxygenase activity"/>
    <property type="evidence" value="ECO:0007669"/>
    <property type="project" value="TreeGrafter"/>
</dbReference>
<dbReference type="PANTHER" id="PTHR28657:SF5">
    <property type="entry name" value="INDOLEAMINE 2,3-DIOXYGENASE"/>
    <property type="match status" value="1"/>
</dbReference>
<evidence type="ECO:0000256" key="3">
    <source>
        <dbReference type="ARBA" id="ARBA00023004"/>
    </source>
</evidence>
<dbReference type="Proteomes" id="UP001385951">
    <property type="component" value="Unassembled WGS sequence"/>
</dbReference>
<accession>A0AAW0GWT1</accession>
<keyword evidence="6" id="KW-1185">Reference proteome</keyword>
<evidence type="ECO:0000313" key="6">
    <source>
        <dbReference type="Proteomes" id="UP001385951"/>
    </source>
</evidence>